<dbReference type="EMBL" id="ASRX01000038">
    <property type="protein sequence ID" value="EYF04110.1"/>
    <property type="molecule type" value="Genomic_DNA"/>
</dbReference>
<accession>A0A017T5P2</accession>
<feature type="signal peptide" evidence="1">
    <location>
        <begin position="1"/>
        <end position="24"/>
    </location>
</feature>
<organism evidence="2 3">
    <name type="scientific">Chondromyces apiculatus DSM 436</name>
    <dbReference type="NCBI Taxonomy" id="1192034"/>
    <lineage>
        <taxon>Bacteria</taxon>
        <taxon>Pseudomonadati</taxon>
        <taxon>Myxococcota</taxon>
        <taxon>Polyangia</taxon>
        <taxon>Polyangiales</taxon>
        <taxon>Polyangiaceae</taxon>
        <taxon>Chondromyces</taxon>
    </lineage>
</organism>
<dbReference type="AlphaFoldDB" id="A0A017T5P2"/>
<dbReference type="RefSeq" id="WP_052375691.1">
    <property type="nucleotide sequence ID" value="NZ_ASRX01000038.1"/>
</dbReference>
<dbReference type="STRING" id="1192034.CAP_4793"/>
<protein>
    <submittedName>
        <fullName evidence="2">Uncharacterized protein</fullName>
    </submittedName>
</protein>
<keyword evidence="3" id="KW-1185">Reference proteome</keyword>
<reference evidence="2 3" key="1">
    <citation type="submission" date="2013-05" db="EMBL/GenBank/DDBJ databases">
        <title>Genome assembly of Chondromyces apiculatus DSM 436.</title>
        <authorList>
            <person name="Sharma G."/>
            <person name="Khatri I."/>
            <person name="Kaur C."/>
            <person name="Mayilraj S."/>
            <person name="Subramanian S."/>
        </authorList>
    </citation>
    <scope>NUCLEOTIDE SEQUENCE [LARGE SCALE GENOMIC DNA]</scope>
    <source>
        <strain evidence="2 3">DSM 436</strain>
    </source>
</reference>
<dbReference type="PANTHER" id="PTHR35580:SF1">
    <property type="entry name" value="PHYTASE-LIKE DOMAIN-CONTAINING PROTEIN"/>
    <property type="match status" value="1"/>
</dbReference>
<evidence type="ECO:0000256" key="1">
    <source>
        <dbReference type="SAM" id="SignalP"/>
    </source>
</evidence>
<name>A0A017T5P2_9BACT</name>
<dbReference type="PROSITE" id="PS51257">
    <property type="entry name" value="PROKAR_LIPOPROTEIN"/>
    <property type="match status" value="1"/>
</dbReference>
<evidence type="ECO:0000313" key="2">
    <source>
        <dbReference type="EMBL" id="EYF04110.1"/>
    </source>
</evidence>
<evidence type="ECO:0000313" key="3">
    <source>
        <dbReference type="Proteomes" id="UP000019678"/>
    </source>
</evidence>
<keyword evidence="1" id="KW-0732">Signal</keyword>
<sequence length="554" mass="56288">MLRPPFGFAPSRALLLLTLVCATASGCALVLGLDDYDDQAPGEGGGGTGGAGGGEPVSCTPGVEEACYAGPEGTQDVGLCKGGTHVCNESGDAWGSCEGEVLPAVELCAESEDENCDTRECIVWATAFAQEGRFEVYGITSDRDGHILVTGMFDGTITVGAQTFSAAGATDGMLIKLEPTGEVMWAKKIGDVDQDFLAAVATDEGGNIYIGGRTLTGINLGDGTIAPGVYAAKLDPEGGYLWSTSLGGNGGFADIAIDSIGNVVAVGFFSGLLNWGEGPVPAAGGKDILVAKFDSETGSLAGTDGGWVRTVGDAEDQVANAVALDASDNVFVVGDFKGQIDIGGSDGQATAFGTDEYDGFLAKFTPGGNGSWLFGVMGNLEQHVYDVAVDSQGQPFIVGEYEGMVETDPYVLISQGGKDAFLMHVGASGNVLWVDSFGESGDQLARTVALDGEGNILLGGYAEEAIDLGGGPLTVAGVIGSYVAKLAPVGTGTYLWSRLLSGEDQSGVFAIAVSPEQETLTANISEAPNPDFGTGPLGASPGATSRLVIAKLGK</sequence>
<dbReference type="eggNOG" id="COG1520">
    <property type="taxonomic scope" value="Bacteria"/>
</dbReference>
<dbReference type="Proteomes" id="UP000019678">
    <property type="component" value="Unassembled WGS sequence"/>
</dbReference>
<proteinExistence type="predicted"/>
<dbReference type="SUPFAM" id="SSF101898">
    <property type="entry name" value="NHL repeat"/>
    <property type="match status" value="2"/>
</dbReference>
<comment type="caution">
    <text evidence="2">The sequence shown here is derived from an EMBL/GenBank/DDBJ whole genome shotgun (WGS) entry which is preliminary data.</text>
</comment>
<dbReference type="OrthoDB" id="5488935at2"/>
<gene>
    <name evidence="2" type="ORF">CAP_4793</name>
</gene>
<dbReference type="PANTHER" id="PTHR35580">
    <property type="entry name" value="CELL SURFACE GLYCOPROTEIN (S-LAYER PROTEIN)-LIKE PROTEIN"/>
    <property type="match status" value="1"/>
</dbReference>
<feature type="chain" id="PRO_5001496371" evidence="1">
    <location>
        <begin position="25"/>
        <end position="554"/>
    </location>
</feature>
<dbReference type="InterPro" id="IPR052918">
    <property type="entry name" value="Motility_Chemotaxis_Reg"/>
</dbReference>